<protein>
    <submittedName>
        <fullName evidence="2">(northern house mosquito) hypothetical protein</fullName>
    </submittedName>
</protein>
<feature type="compositionally biased region" description="Low complexity" evidence="1">
    <location>
        <begin position="64"/>
        <end position="75"/>
    </location>
</feature>
<reference evidence="2" key="1">
    <citation type="submission" date="2021-05" db="EMBL/GenBank/DDBJ databases">
        <authorList>
            <person name="Alioto T."/>
            <person name="Alioto T."/>
            <person name="Gomez Garrido J."/>
        </authorList>
    </citation>
    <scope>NUCLEOTIDE SEQUENCE</scope>
</reference>
<name>A0A8D8F4L2_CULPI</name>
<feature type="region of interest" description="Disordered" evidence="1">
    <location>
        <begin position="57"/>
        <end position="77"/>
    </location>
</feature>
<accession>A0A8D8F4L2</accession>
<sequence>MTVRRCQKIQLRAKSTICTNRTTSHAHHATPADDARRTYHSKTHVCCTAVLPPLERPGISQPQAGRKAGNAAGKKSTVIPSIRRAPSECVDLGLRSWEDLLVELHLPRFSIFCSVGELTFYNGLSGPRSVRGNHPAGVDDI</sequence>
<proteinExistence type="predicted"/>
<evidence type="ECO:0000313" key="2">
    <source>
        <dbReference type="EMBL" id="CAG6459117.1"/>
    </source>
</evidence>
<evidence type="ECO:0000256" key="1">
    <source>
        <dbReference type="SAM" id="MobiDB-lite"/>
    </source>
</evidence>
<dbReference type="EMBL" id="HBUE01036884">
    <property type="protein sequence ID" value="CAG6459117.1"/>
    <property type="molecule type" value="Transcribed_RNA"/>
</dbReference>
<organism evidence="2">
    <name type="scientific">Culex pipiens</name>
    <name type="common">House mosquito</name>
    <dbReference type="NCBI Taxonomy" id="7175"/>
    <lineage>
        <taxon>Eukaryota</taxon>
        <taxon>Metazoa</taxon>
        <taxon>Ecdysozoa</taxon>
        <taxon>Arthropoda</taxon>
        <taxon>Hexapoda</taxon>
        <taxon>Insecta</taxon>
        <taxon>Pterygota</taxon>
        <taxon>Neoptera</taxon>
        <taxon>Endopterygota</taxon>
        <taxon>Diptera</taxon>
        <taxon>Nematocera</taxon>
        <taxon>Culicoidea</taxon>
        <taxon>Culicidae</taxon>
        <taxon>Culicinae</taxon>
        <taxon>Culicini</taxon>
        <taxon>Culex</taxon>
        <taxon>Culex</taxon>
    </lineage>
</organism>
<dbReference type="AlphaFoldDB" id="A0A8D8F4L2"/>